<keyword evidence="3" id="KW-0460">Magnesium</keyword>
<accession>A0A847SBX5</accession>
<dbReference type="Proteomes" id="UP000587991">
    <property type="component" value="Unassembled WGS sequence"/>
</dbReference>
<organism evidence="4 5">
    <name type="scientific">Leeia aquatica</name>
    <dbReference type="NCBI Taxonomy" id="2725557"/>
    <lineage>
        <taxon>Bacteria</taxon>
        <taxon>Pseudomonadati</taxon>
        <taxon>Pseudomonadota</taxon>
        <taxon>Betaproteobacteria</taxon>
        <taxon>Neisseriales</taxon>
        <taxon>Leeiaceae</taxon>
        <taxon>Leeia</taxon>
    </lineage>
</organism>
<evidence type="ECO:0000256" key="3">
    <source>
        <dbReference type="ARBA" id="ARBA00022842"/>
    </source>
</evidence>
<dbReference type="GO" id="GO:0016787">
    <property type="term" value="F:hydrolase activity"/>
    <property type="evidence" value="ECO:0007669"/>
    <property type="project" value="UniProtKB-KW"/>
</dbReference>
<dbReference type="AlphaFoldDB" id="A0A847SBX5"/>
<name>A0A847SBX5_9NEIS</name>
<keyword evidence="5" id="KW-1185">Reference proteome</keyword>
<dbReference type="EMBL" id="JABAIM010000001">
    <property type="protein sequence ID" value="NLR74849.1"/>
    <property type="molecule type" value="Genomic_DNA"/>
</dbReference>
<evidence type="ECO:0000256" key="1">
    <source>
        <dbReference type="ARBA" id="ARBA00022723"/>
    </source>
</evidence>
<keyword evidence="1" id="KW-0479">Metal-binding</keyword>
<dbReference type="InterPro" id="IPR050582">
    <property type="entry name" value="HAD-like_SerB"/>
</dbReference>
<dbReference type="NCBIfam" id="TIGR01490">
    <property type="entry name" value="HAD-SF-IB-hyp1"/>
    <property type="match status" value="1"/>
</dbReference>
<reference evidence="4 5" key="1">
    <citation type="submission" date="2020-04" db="EMBL/GenBank/DDBJ databases">
        <title>Draft genome of Leeia sp. IMCC25680.</title>
        <authorList>
            <person name="Song J."/>
            <person name="Cho J.-C."/>
        </authorList>
    </citation>
    <scope>NUCLEOTIDE SEQUENCE [LARGE SCALE GENOMIC DNA]</scope>
    <source>
        <strain evidence="4 5">IMCC25680</strain>
    </source>
</reference>
<dbReference type="PANTHER" id="PTHR43344">
    <property type="entry name" value="PHOSPHOSERINE PHOSPHATASE"/>
    <property type="match status" value="1"/>
</dbReference>
<dbReference type="InterPro" id="IPR036412">
    <property type="entry name" value="HAD-like_sf"/>
</dbReference>
<comment type="caution">
    <text evidence="4">The sequence shown here is derived from an EMBL/GenBank/DDBJ whole genome shotgun (WGS) entry which is preliminary data.</text>
</comment>
<dbReference type="InterPro" id="IPR023214">
    <property type="entry name" value="HAD_sf"/>
</dbReference>
<evidence type="ECO:0000313" key="4">
    <source>
        <dbReference type="EMBL" id="NLR74849.1"/>
    </source>
</evidence>
<dbReference type="Gene3D" id="1.20.1440.100">
    <property type="entry name" value="SG protein - dephosphorylation function"/>
    <property type="match status" value="1"/>
</dbReference>
<protein>
    <submittedName>
        <fullName evidence="4">HAD-IB family hydrolase</fullName>
    </submittedName>
</protein>
<keyword evidence="2 4" id="KW-0378">Hydrolase</keyword>
<evidence type="ECO:0000313" key="5">
    <source>
        <dbReference type="Proteomes" id="UP000587991"/>
    </source>
</evidence>
<dbReference type="Pfam" id="PF12710">
    <property type="entry name" value="HAD"/>
    <property type="match status" value="1"/>
</dbReference>
<gene>
    <name evidence="4" type="ORF">HF682_06730</name>
</gene>
<dbReference type="RefSeq" id="WP_168876432.1">
    <property type="nucleotide sequence ID" value="NZ_JABAIM010000001.1"/>
</dbReference>
<dbReference type="SUPFAM" id="SSF56784">
    <property type="entry name" value="HAD-like"/>
    <property type="match status" value="1"/>
</dbReference>
<sequence length="224" mass="25496">MTELALFDLDHTLIPFDSSQEWGRYMMQQDMAPEGFAARLDQFQEDYVAGTLDMDAYLRYFAAPLANYSRTELDQWHERFMDAVVRPQITAEARQLVQQHLDAGHLCGIVTATIDFVTRPIAREFGVKHLLAITLETANGQEDGAYTGGWVGIPTFREGKVTRSEMWLQDMGLNWDSFAAIHFYSDSMNDLPLLRHASHPVATNPDARLKVLAEQEGWPIIQLF</sequence>
<proteinExistence type="predicted"/>
<dbReference type="NCBIfam" id="TIGR01488">
    <property type="entry name" value="HAD-SF-IB"/>
    <property type="match status" value="1"/>
</dbReference>
<dbReference type="PANTHER" id="PTHR43344:SF13">
    <property type="entry name" value="PHOSPHATASE RV3661-RELATED"/>
    <property type="match status" value="1"/>
</dbReference>
<dbReference type="InterPro" id="IPR006385">
    <property type="entry name" value="HAD_hydro_SerB1"/>
</dbReference>
<dbReference type="GO" id="GO:0046872">
    <property type="term" value="F:metal ion binding"/>
    <property type="evidence" value="ECO:0007669"/>
    <property type="project" value="UniProtKB-KW"/>
</dbReference>
<evidence type="ECO:0000256" key="2">
    <source>
        <dbReference type="ARBA" id="ARBA00022801"/>
    </source>
</evidence>
<dbReference type="Gene3D" id="3.40.50.1000">
    <property type="entry name" value="HAD superfamily/HAD-like"/>
    <property type="match status" value="1"/>
</dbReference>
<dbReference type="CDD" id="cd02612">
    <property type="entry name" value="HAD_PGPPase"/>
    <property type="match status" value="1"/>
</dbReference>